<protein>
    <submittedName>
        <fullName evidence="3">Thioesterase domain-containing protein</fullName>
    </submittedName>
</protein>
<feature type="domain" description="Thioesterase" evidence="2">
    <location>
        <begin position="7"/>
        <end position="235"/>
    </location>
</feature>
<dbReference type="Proteomes" id="UP001273350">
    <property type="component" value="Unassembled WGS sequence"/>
</dbReference>
<dbReference type="EMBL" id="JAWXVI010000013">
    <property type="protein sequence ID" value="MDX6191914.1"/>
    <property type="molecule type" value="Genomic_DNA"/>
</dbReference>
<gene>
    <name evidence="3" type="ORF">SGQ83_21355</name>
</gene>
<proteinExistence type="inferred from homology"/>
<evidence type="ECO:0000259" key="2">
    <source>
        <dbReference type="Pfam" id="PF00975"/>
    </source>
</evidence>
<sequence length="247" mass="28314">MKDNRNKIIALPFAGGNKYSFNSIEKHIPKSLNWVTLELPGRGGRFKENLLVDVDELVDDLIKQIIPLIEDCSYVIYGHSMGTLLGYELAKKIILLGLKQPTCLFFTGRGAPGFNRFTNKKSLLQEEEFWQEVEKIGGLPKEILECKELLELYYPIMKSDFQAIEDYNFKVMEEPFTFPIHICMGKEEIGEGEEKTTLTDMKAWKDETSSPCTFELLEGDHFFILKHPEVMAQKIAHMAHGARINAY</sequence>
<evidence type="ECO:0000256" key="1">
    <source>
        <dbReference type="ARBA" id="ARBA00007169"/>
    </source>
</evidence>
<dbReference type="PANTHER" id="PTHR11487:SF0">
    <property type="entry name" value="S-ACYL FATTY ACID SYNTHASE THIOESTERASE, MEDIUM CHAIN"/>
    <property type="match status" value="1"/>
</dbReference>
<accession>A0ABU4RH74</accession>
<evidence type="ECO:0000313" key="3">
    <source>
        <dbReference type="EMBL" id="MDX6191914.1"/>
    </source>
</evidence>
<reference evidence="3 4" key="1">
    <citation type="submission" date="2023-11" db="EMBL/GenBank/DDBJ databases">
        <title>Unpublished Manusciprt.</title>
        <authorList>
            <person name="Saticioglu I.B."/>
            <person name="Ay H."/>
            <person name="Ajmi N."/>
            <person name="Altun S."/>
            <person name="Duman M."/>
        </authorList>
    </citation>
    <scope>NUCLEOTIDE SEQUENCE [LARGE SCALE GENOMIC DNA]</scope>
    <source>
        <strain evidence="3 4">Fl-318</strain>
    </source>
</reference>
<dbReference type="InterPro" id="IPR012223">
    <property type="entry name" value="TEII"/>
</dbReference>
<dbReference type="RefSeq" id="WP_047779049.1">
    <property type="nucleotide sequence ID" value="NZ_CP087134.1"/>
</dbReference>
<organism evidence="3 4">
    <name type="scientific">Flavobacterium cupriresistens</name>
    <dbReference type="NCBI Taxonomy" id="2893885"/>
    <lineage>
        <taxon>Bacteria</taxon>
        <taxon>Pseudomonadati</taxon>
        <taxon>Bacteroidota</taxon>
        <taxon>Flavobacteriia</taxon>
        <taxon>Flavobacteriales</taxon>
        <taxon>Flavobacteriaceae</taxon>
        <taxon>Flavobacterium</taxon>
    </lineage>
</organism>
<dbReference type="SUPFAM" id="SSF53474">
    <property type="entry name" value="alpha/beta-Hydrolases"/>
    <property type="match status" value="1"/>
</dbReference>
<dbReference type="InterPro" id="IPR029058">
    <property type="entry name" value="AB_hydrolase_fold"/>
</dbReference>
<dbReference type="PANTHER" id="PTHR11487">
    <property type="entry name" value="THIOESTERASE"/>
    <property type="match status" value="1"/>
</dbReference>
<name>A0ABU4RH74_9FLAO</name>
<dbReference type="Pfam" id="PF00975">
    <property type="entry name" value="Thioesterase"/>
    <property type="match status" value="1"/>
</dbReference>
<comment type="caution">
    <text evidence="3">The sequence shown here is derived from an EMBL/GenBank/DDBJ whole genome shotgun (WGS) entry which is preliminary data.</text>
</comment>
<comment type="similarity">
    <text evidence="1">Belongs to the thioesterase family.</text>
</comment>
<dbReference type="Gene3D" id="3.40.50.1820">
    <property type="entry name" value="alpha/beta hydrolase"/>
    <property type="match status" value="1"/>
</dbReference>
<keyword evidence="4" id="KW-1185">Reference proteome</keyword>
<dbReference type="InterPro" id="IPR001031">
    <property type="entry name" value="Thioesterase"/>
</dbReference>
<evidence type="ECO:0000313" key="4">
    <source>
        <dbReference type="Proteomes" id="UP001273350"/>
    </source>
</evidence>